<evidence type="ECO:0008006" key="3">
    <source>
        <dbReference type="Google" id="ProtNLM"/>
    </source>
</evidence>
<proteinExistence type="predicted"/>
<sequence length="321" mass="36170">MCIAVFIWQADSRYSLVLLLNRDEYHNRPTKAVHWWEGGDQIVGGKDEVGGGTWLASSPNGKLAFLTNVLELHTNPQAKTRGDLPVRFLQSTKSPMEFAKELVNEGNEYNGFNLILADIETKKMVYITNRPKGEPMAIQEVQPGIHVLSNAKLDSPWPKAQKLKLNFKKMLEVYRVNDENICVREMIEKLMRDTTRAEKSKLPRICSTDWELRLSSIFVQVDTHLCIHTGATGLGQYGISSKKFQSHSTSSPTLSNAINSDSIVERAIQVCLDDFQETAPPPIVKTYPLMDFTSFDPVIQFASPYTSSTARYPKTLFIAIQ</sequence>
<dbReference type="PANTHER" id="PTHR17985">
    <property type="entry name" value="SER/THR-RICH PROTEIN T10 IN DGCR REGION"/>
    <property type="match status" value="1"/>
</dbReference>
<reference evidence="1 2" key="1">
    <citation type="journal article" date="2017" name="Genome Biol.">
        <title>New reference genome sequences of hot pepper reveal the massive evolution of plant disease-resistance genes by retroduplication.</title>
        <authorList>
            <person name="Kim S."/>
            <person name="Park J."/>
            <person name="Yeom S.I."/>
            <person name="Kim Y.M."/>
            <person name="Seo E."/>
            <person name="Kim K.T."/>
            <person name="Kim M.S."/>
            <person name="Lee J.M."/>
            <person name="Cheong K."/>
            <person name="Shin H.S."/>
            <person name="Kim S.B."/>
            <person name="Han K."/>
            <person name="Lee J."/>
            <person name="Park M."/>
            <person name="Lee H.A."/>
            <person name="Lee H.Y."/>
            <person name="Lee Y."/>
            <person name="Oh S."/>
            <person name="Lee J.H."/>
            <person name="Choi E."/>
            <person name="Choi E."/>
            <person name="Lee S.E."/>
            <person name="Jeon J."/>
            <person name="Kim H."/>
            <person name="Choi G."/>
            <person name="Song H."/>
            <person name="Lee J."/>
            <person name="Lee S.C."/>
            <person name="Kwon J.K."/>
            <person name="Lee H.Y."/>
            <person name="Koo N."/>
            <person name="Hong Y."/>
            <person name="Kim R.W."/>
            <person name="Kang W.H."/>
            <person name="Huh J.H."/>
            <person name="Kang B.C."/>
            <person name="Yang T.J."/>
            <person name="Lee Y.H."/>
            <person name="Bennetzen J.L."/>
            <person name="Choi D."/>
        </authorList>
    </citation>
    <scope>NUCLEOTIDE SEQUENCE [LARGE SCALE GENOMIC DNA]</scope>
    <source>
        <strain evidence="2">cv. PBC81</strain>
    </source>
</reference>
<dbReference type="OrthoDB" id="191601at2759"/>
<name>A0A2G2X1E7_CAPBA</name>
<protein>
    <recommendedName>
        <fullName evidence="3">Transport and Golgi organization 2-like protein</fullName>
    </recommendedName>
</protein>
<dbReference type="AlphaFoldDB" id="A0A2G2X1E7"/>
<keyword evidence="2" id="KW-1185">Reference proteome</keyword>
<comment type="caution">
    <text evidence="1">The sequence shown here is derived from an EMBL/GenBank/DDBJ whole genome shotgun (WGS) entry which is preliminary data.</text>
</comment>
<dbReference type="EMBL" id="MLFT02000004">
    <property type="protein sequence ID" value="PHT51314.1"/>
    <property type="molecule type" value="Genomic_DNA"/>
</dbReference>
<dbReference type="Proteomes" id="UP000224567">
    <property type="component" value="Unassembled WGS sequence"/>
</dbReference>
<reference evidence="2" key="2">
    <citation type="journal article" date="2017" name="J. Anim. Genet.">
        <title>Multiple reference genome sequences of hot pepper reveal the massive evolution of plant disease resistance genes by retroduplication.</title>
        <authorList>
            <person name="Kim S."/>
            <person name="Park J."/>
            <person name="Yeom S.-I."/>
            <person name="Kim Y.-M."/>
            <person name="Seo E."/>
            <person name="Kim K.-T."/>
            <person name="Kim M.-S."/>
            <person name="Lee J.M."/>
            <person name="Cheong K."/>
            <person name="Shin H.-S."/>
            <person name="Kim S.-B."/>
            <person name="Han K."/>
            <person name="Lee J."/>
            <person name="Park M."/>
            <person name="Lee H.-A."/>
            <person name="Lee H.-Y."/>
            <person name="Lee Y."/>
            <person name="Oh S."/>
            <person name="Lee J.H."/>
            <person name="Choi E."/>
            <person name="Choi E."/>
            <person name="Lee S.E."/>
            <person name="Jeon J."/>
            <person name="Kim H."/>
            <person name="Choi G."/>
            <person name="Song H."/>
            <person name="Lee J."/>
            <person name="Lee S.-C."/>
            <person name="Kwon J.-K."/>
            <person name="Lee H.-Y."/>
            <person name="Koo N."/>
            <person name="Hong Y."/>
            <person name="Kim R.W."/>
            <person name="Kang W.-H."/>
            <person name="Huh J.H."/>
            <person name="Kang B.-C."/>
            <person name="Yang T.-J."/>
            <person name="Lee Y.-H."/>
            <person name="Bennetzen J.L."/>
            <person name="Choi D."/>
        </authorList>
    </citation>
    <scope>NUCLEOTIDE SEQUENCE [LARGE SCALE GENOMIC DNA]</scope>
    <source>
        <strain evidence="2">cv. PBC81</strain>
    </source>
</reference>
<evidence type="ECO:0000313" key="2">
    <source>
        <dbReference type="Proteomes" id="UP000224567"/>
    </source>
</evidence>
<dbReference type="Pfam" id="PF05742">
    <property type="entry name" value="TANGO2"/>
    <property type="match status" value="1"/>
</dbReference>
<dbReference type="PANTHER" id="PTHR17985:SF8">
    <property type="entry name" value="TRANSPORT AND GOLGI ORGANIZATION PROTEIN 2 HOMOLOG"/>
    <property type="match status" value="1"/>
</dbReference>
<dbReference type="InterPro" id="IPR008551">
    <property type="entry name" value="TANGO2"/>
</dbReference>
<accession>A0A2G2X1E7</accession>
<dbReference type="STRING" id="33114.A0A2G2X1E7"/>
<organism evidence="1 2">
    <name type="scientific">Capsicum baccatum</name>
    <name type="common">Peruvian pepper</name>
    <dbReference type="NCBI Taxonomy" id="33114"/>
    <lineage>
        <taxon>Eukaryota</taxon>
        <taxon>Viridiplantae</taxon>
        <taxon>Streptophyta</taxon>
        <taxon>Embryophyta</taxon>
        <taxon>Tracheophyta</taxon>
        <taxon>Spermatophyta</taxon>
        <taxon>Magnoliopsida</taxon>
        <taxon>eudicotyledons</taxon>
        <taxon>Gunneridae</taxon>
        <taxon>Pentapetalae</taxon>
        <taxon>asterids</taxon>
        <taxon>lamiids</taxon>
        <taxon>Solanales</taxon>
        <taxon>Solanaceae</taxon>
        <taxon>Solanoideae</taxon>
        <taxon>Capsiceae</taxon>
        <taxon>Capsicum</taxon>
    </lineage>
</organism>
<gene>
    <name evidence="1" type="ORF">CQW23_11061</name>
</gene>
<evidence type="ECO:0000313" key="1">
    <source>
        <dbReference type="EMBL" id="PHT51314.1"/>
    </source>
</evidence>